<gene>
    <name evidence="1" type="ORF">DPMN_181027</name>
</gene>
<comment type="caution">
    <text evidence="1">The sequence shown here is derived from an EMBL/GenBank/DDBJ whole genome shotgun (WGS) entry which is preliminary data.</text>
</comment>
<dbReference type="AlphaFoldDB" id="A0A9D4I3Y7"/>
<reference evidence="1" key="2">
    <citation type="submission" date="2020-11" db="EMBL/GenBank/DDBJ databases">
        <authorList>
            <person name="McCartney M.A."/>
            <person name="Auch B."/>
            <person name="Kono T."/>
            <person name="Mallez S."/>
            <person name="Becker A."/>
            <person name="Gohl D.M."/>
            <person name="Silverstein K.A.T."/>
            <person name="Koren S."/>
            <person name="Bechman K.B."/>
            <person name="Herman A."/>
            <person name="Abrahante J.E."/>
            <person name="Garbe J."/>
        </authorList>
    </citation>
    <scope>NUCLEOTIDE SEQUENCE</scope>
    <source>
        <strain evidence="1">Duluth1</strain>
        <tissue evidence="1">Whole animal</tissue>
    </source>
</reference>
<name>A0A9D4I3Y7_DREPO</name>
<proteinExistence type="predicted"/>
<sequence length="79" mass="9135">MHLAQFAQNKAHLMFVQAPENIPIQFGMNNKAQLAARTVFTLAHRHGDILREGWKNILDCMLQLYRAKLLPKSMIEVFD</sequence>
<keyword evidence="2" id="KW-1185">Reference proteome</keyword>
<dbReference type="EMBL" id="JAIWYP010000010">
    <property type="protein sequence ID" value="KAH3746618.1"/>
    <property type="molecule type" value="Genomic_DNA"/>
</dbReference>
<evidence type="ECO:0000313" key="2">
    <source>
        <dbReference type="Proteomes" id="UP000828390"/>
    </source>
</evidence>
<evidence type="ECO:0000313" key="1">
    <source>
        <dbReference type="EMBL" id="KAH3746618.1"/>
    </source>
</evidence>
<dbReference type="Proteomes" id="UP000828390">
    <property type="component" value="Unassembled WGS sequence"/>
</dbReference>
<accession>A0A9D4I3Y7</accession>
<protein>
    <submittedName>
        <fullName evidence="1">Uncharacterized protein</fullName>
    </submittedName>
</protein>
<reference evidence="1" key="1">
    <citation type="journal article" date="2019" name="bioRxiv">
        <title>The Genome of the Zebra Mussel, Dreissena polymorpha: A Resource for Invasive Species Research.</title>
        <authorList>
            <person name="McCartney M.A."/>
            <person name="Auch B."/>
            <person name="Kono T."/>
            <person name="Mallez S."/>
            <person name="Zhang Y."/>
            <person name="Obille A."/>
            <person name="Becker A."/>
            <person name="Abrahante J.E."/>
            <person name="Garbe J."/>
            <person name="Badalamenti J.P."/>
            <person name="Herman A."/>
            <person name="Mangelson H."/>
            <person name="Liachko I."/>
            <person name="Sullivan S."/>
            <person name="Sone E.D."/>
            <person name="Koren S."/>
            <person name="Silverstein K.A.T."/>
            <person name="Beckman K.B."/>
            <person name="Gohl D.M."/>
        </authorList>
    </citation>
    <scope>NUCLEOTIDE SEQUENCE</scope>
    <source>
        <strain evidence="1">Duluth1</strain>
        <tissue evidence="1">Whole animal</tissue>
    </source>
</reference>
<organism evidence="1 2">
    <name type="scientific">Dreissena polymorpha</name>
    <name type="common">Zebra mussel</name>
    <name type="synonym">Mytilus polymorpha</name>
    <dbReference type="NCBI Taxonomy" id="45954"/>
    <lineage>
        <taxon>Eukaryota</taxon>
        <taxon>Metazoa</taxon>
        <taxon>Spiralia</taxon>
        <taxon>Lophotrochozoa</taxon>
        <taxon>Mollusca</taxon>
        <taxon>Bivalvia</taxon>
        <taxon>Autobranchia</taxon>
        <taxon>Heteroconchia</taxon>
        <taxon>Euheterodonta</taxon>
        <taxon>Imparidentia</taxon>
        <taxon>Neoheterodontei</taxon>
        <taxon>Myida</taxon>
        <taxon>Dreissenoidea</taxon>
        <taxon>Dreissenidae</taxon>
        <taxon>Dreissena</taxon>
    </lineage>
</organism>